<evidence type="ECO:0000313" key="2">
    <source>
        <dbReference type="EnsemblMetazoa" id="XP_008209981"/>
    </source>
</evidence>
<keyword evidence="3" id="KW-1185">Reference proteome</keyword>
<dbReference type="SMR" id="A0A7M7H632"/>
<feature type="region of interest" description="Disordered" evidence="1">
    <location>
        <begin position="1"/>
        <end position="45"/>
    </location>
</feature>
<sequence length="189" mass="21829">MQGQRRDKGRDKPVADAHREYLDEEFSEDEGTEEKSERRAGREDGFSGNLSRATYAEKELDKLVNYVKDFTILSGLSDKDWNNQCIETIREFFEAPKNPCLTIFFEDDTLAALLSFPEKPVDELTYFVRKPFEVYSAEDFQSKILFGNVNNNVEDWILTIVNNVLTPIFAKVNVWPDSILCIDFPRGHS</sequence>
<dbReference type="RefSeq" id="XP_008209981.1">
    <property type="nucleotide sequence ID" value="XM_008211759.4"/>
</dbReference>
<feature type="compositionally biased region" description="Acidic residues" evidence="1">
    <location>
        <begin position="22"/>
        <end position="32"/>
    </location>
</feature>
<dbReference type="AlphaFoldDB" id="A0A7M7H632"/>
<protein>
    <submittedName>
        <fullName evidence="2">Uncharacterized protein</fullName>
    </submittedName>
</protein>
<organism evidence="2 3">
    <name type="scientific">Nasonia vitripennis</name>
    <name type="common">Parasitic wasp</name>
    <dbReference type="NCBI Taxonomy" id="7425"/>
    <lineage>
        <taxon>Eukaryota</taxon>
        <taxon>Metazoa</taxon>
        <taxon>Ecdysozoa</taxon>
        <taxon>Arthropoda</taxon>
        <taxon>Hexapoda</taxon>
        <taxon>Insecta</taxon>
        <taxon>Pterygota</taxon>
        <taxon>Neoptera</taxon>
        <taxon>Endopterygota</taxon>
        <taxon>Hymenoptera</taxon>
        <taxon>Apocrita</taxon>
        <taxon>Proctotrupomorpha</taxon>
        <taxon>Chalcidoidea</taxon>
        <taxon>Pteromalidae</taxon>
        <taxon>Pteromalinae</taxon>
        <taxon>Nasonia</taxon>
    </lineage>
</organism>
<dbReference type="KEGG" id="nvi:103316700"/>
<reference evidence="2" key="1">
    <citation type="submission" date="2021-01" db="UniProtKB">
        <authorList>
            <consortium name="EnsemblMetazoa"/>
        </authorList>
    </citation>
    <scope>IDENTIFICATION</scope>
</reference>
<dbReference type="OrthoDB" id="10251809at2759"/>
<dbReference type="EnsemblMetazoa" id="XM_008211759">
    <property type="protein sequence ID" value="XP_008209981"/>
    <property type="gene ID" value="LOC103316700"/>
</dbReference>
<feature type="compositionally biased region" description="Basic and acidic residues" evidence="1">
    <location>
        <begin position="1"/>
        <end position="21"/>
    </location>
</feature>
<evidence type="ECO:0000313" key="3">
    <source>
        <dbReference type="Proteomes" id="UP000002358"/>
    </source>
</evidence>
<dbReference type="GeneID" id="103316700"/>
<dbReference type="Proteomes" id="UP000002358">
    <property type="component" value="Chromosome 4"/>
</dbReference>
<name>A0A7M7H632_NASVI</name>
<proteinExistence type="predicted"/>
<accession>A0A7M7H632</accession>
<evidence type="ECO:0000256" key="1">
    <source>
        <dbReference type="SAM" id="MobiDB-lite"/>
    </source>
</evidence>
<feature type="compositionally biased region" description="Basic and acidic residues" evidence="1">
    <location>
        <begin position="33"/>
        <end position="45"/>
    </location>
</feature>
<dbReference type="InParanoid" id="A0A7M7H632"/>